<sequence length="273" mass="29484">MYQRNEHAETSLVALRQLIRDNPLGQLTTAITADGFPLIQSSHIPWVVAVDDESSETEKGRLLGHMAKVNPQVKAMLASVEGKPTATPGVSALEQEVLVVFTSAVQHYVTPKFYTETKPMTAKVVPTWNYATAHVRGKATIYYGAGPPSGATTNVAANDFLEKQLDLLSDYSEQVIMDYTGEGDRPIPWKVADAPGPYLDIMRKNIIGIEIEITELVGKYKMSQEMRAGDRQGVVAGFGKLGTETATAMSAIVAEKDKATTAAKAAKAAEKAE</sequence>
<keyword evidence="2" id="KW-1185">Reference proteome</keyword>
<accession>A0ABR3Z150</accession>
<dbReference type="PANTHER" id="PTHR35802:SF1">
    <property type="entry name" value="PROTEASE SYNTHASE AND SPORULATION PROTEIN PAI 2"/>
    <property type="match status" value="1"/>
</dbReference>
<dbReference type="SUPFAM" id="SSF50475">
    <property type="entry name" value="FMN-binding split barrel"/>
    <property type="match status" value="1"/>
</dbReference>
<protein>
    <recommendedName>
        <fullName evidence="3">Transcriptional regulator</fullName>
    </recommendedName>
</protein>
<comment type="caution">
    <text evidence="1">The sequence shown here is derived from an EMBL/GenBank/DDBJ whole genome shotgun (WGS) entry which is preliminary data.</text>
</comment>
<organism evidence="1 2">
    <name type="scientific">Sporothrix stenoceras</name>
    <dbReference type="NCBI Taxonomy" id="5173"/>
    <lineage>
        <taxon>Eukaryota</taxon>
        <taxon>Fungi</taxon>
        <taxon>Dikarya</taxon>
        <taxon>Ascomycota</taxon>
        <taxon>Pezizomycotina</taxon>
        <taxon>Sordariomycetes</taxon>
        <taxon>Sordariomycetidae</taxon>
        <taxon>Ophiostomatales</taxon>
        <taxon>Ophiostomataceae</taxon>
        <taxon>Sporothrix</taxon>
    </lineage>
</organism>
<gene>
    <name evidence="1" type="ORF">Sste5346_006061</name>
</gene>
<dbReference type="Proteomes" id="UP001583186">
    <property type="component" value="Unassembled WGS sequence"/>
</dbReference>
<proteinExistence type="predicted"/>
<name>A0ABR3Z150_9PEZI</name>
<reference evidence="1 2" key="1">
    <citation type="journal article" date="2024" name="IMA Fungus">
        <title>IMA Genome - F19 : A genome assembly and annotation guide to empower mycologists, including annotated draft genome sequences of Ceratocystis pirilliformis, Diaporthe australafricana, Fusarium ophioides, Paecilomyces lecythidis, and Sporothrix stenoceras.</title>
        <authorList>
            <person name="Aylward J."/>
            <person name="Wilson A.M."/>
            <person name="Visagie C.M."/>
            <person name="Spraker J."/>
            <person name="Barnes I."/>
            <person name="Buitendag C."/>
            <person name="Ceriani C."/>
            <person name="Del Mar Angel L."/>
            <person name="du Plessis D."/>
            <person name="Fuchs T."/>
            <person name="Gasser K."/>
            <person name="Kramer D."/>
            <person name="Li W."/>
            <person name="Munsamy K."/>
            <person name="Piso A."/>
            <person name="Price J.L."/>
            <person name="Sonnekus B."/>
            <person name="Thomas C."/>
            <person name="van der Nest A."/>
            <person name="van Dijk A."/>
            <person name="van Heerden A."/>
            <person name="van Vuuren N."/>
            <person name="Yilmaz N."/>
            <person name="Duong T.A."/>
            <person name="van der Merwe N.A."/>
            <person name="Wingfield M.J."/>
            <person name="Wingfield B.D."/>
        </authorList>
    </citation>
    <scope>NUCLEOTIDE SEQUENCE [LARGE SCALE GENOMIC DNA]</scope>
    <source>
        <strain evidence="1 2">CMW 5346</strain>
    </source>
</reference>
<dbReference type="PANTHER" id="PTHR35802">
    <property type="entry name" value="PROTEASE SYNTHASE AND SPORULATION PROTEIN PAI 2"/>
    <property type="match status" value="1"/>
</dbReference>
<dbReference type="InterPro" id="IPR012349">
    <property type="entry name" value="Split_barrel_FMN-bd"/>
</dbReference>
<dbReference type="InterPro" id="IPR007396">
    <property type="entry name" value="TR_PAI2-type"/>
</dbReference>
<evidence type="ECO:0000313" key="2">
    <source>
        <dbReference type="Proteomes" id="UP001583186"/>
    </source>
</evidence>
<evidence type="ECO:0008006" key="3">
    <source>
        <dbReference type="Google" id="ProtNLM"/>
    </source>
</evidence>
<evidence type="ECO:0000313" key="1">
    <source>
        <dbReference type="EMBL" id="KAL1893921.1"/>
    </source>
</evidence>
<dbReference type="EMBL" id="JAWCUI010000035">
    <property type="protein sequence ID" value="KAL1893921.1"/>
    <property type="molecule type" value="Genomic_DNA"/>
</dbReference>
<dbReference type="Pfam" id="PF04299">
    <property type="entry name" value="FMN_bind_2"/>
    <property type="match status" value="1"/>
</dbReference>
<dbReference type="Gene3D" id="2.30.110.10">
    <property type="entry name" value="Electron Transport, Fmn-binding Protein, Chain A"/>
    <property type="match status" value="1"/>
</dbReference>